<dbReference type="Proteomes" id="UP000818624">
    <property type="component" value="Chromosome 5"/>
</dbReference>
<feature type="compositionally biased region" description="Gly residues" evidence="2">
    <location>
        <begin position="691"/>
        <end position="701"/>
    </location>
</feature>
<keyword evidence="4" id="KW-1185">Reference proteome</keyword>
<dbReference type="PANTHER" id="PTHR12537:SF13">
    <property type="entry name" value="PUMILIO HOMOLOGY DOMAIN FAMILY MEMBER 4"/>
    <property type="match status" value="1"/>
</dbReference>
<dbReference type="CDD" id="cd07920">
    <property type="entry name" value="Pumilio"/>
    <property type="match status" value="1"/>
</dbReference>
<dbReference type="InterPro" id="IPR001313">
    <property type="entry name" value="Pumilio_RNA-bd_rpt"/>
</dbReference>
<sequence>MDHPTDPTGAAPHAALSPDPPAPAPGAAQTAAAAAAAALRPDDTGAGVPAERDALAAVAPGRGAARPSLGAAPGAPIGPAFNERFLFDDELETADDSTFLRKYNLSADDDDFPVLRQDQFPSTVRGVRGALTPQLSTFSSALDLAPLSHMSPRQHRMQPLTGHAASLSPWLHAAPTDFARGMDKSVSDLTASTDALSVRDGGAFASSGGGGGGGMPAPLPSVAPFPAPGAELFDQGLGAAPGSYANLGLRPGAGAAQGGGVAFPRARPTSMHDVSALGGVPMLGGALGAPPAASPARSPLPDAGDARSFARYARKESGGAPGARAKPARAPLAADGAPADDAFKGARRSDVDLASMRLEELHGELSQLCRDQYGCRFLQKKLEENVPAQCDLIFRETFPYFAELMTDPFGNYLCQKLLEYCTDAQRDQIVDAIAPDLVTISLNMHGTRAVQKTIDFLSTPVQTQTIIAALRRNVVTLIKDLNGNHVIQKCLNRLAPEDSQFIYDAVAQKCVDVATHRHGCCVMQRCIDHATDAQRLQLVHEITRHALPLVQDPFGNYVVQYVLDLNDPPFNEAVTHQFLHHVCVLSAQKFSSNVIEKCIRVADPASRKLLIDELIDEARLESLLRDSFANYVVQTALDYAEPAQRAQLVNCIRPILPAIRNTPYGKRIQSKLQRDAPDAPLAARASTGAPSRGGGGGGGAPRGHARHAPVGARGGGANGARARRKHDAPAFAASGAYDAAALGGVPLYAPLRPVALGGAPGGASAEVPPGVGGGARAAAPKTPW</sequence>
<dbReference type="EMBL" id="CP046238">
    <property type="protein sequence ID" value="WFD49505.1"/>
    <property type="molecule type" value="Genomic_DNA"/>
</dbReference>
<evidence type="ECO:0000313" key="4">
    <source>
        <dbReference type="Proteomes" id="UP000818624"/>
    </source>
</evidence>
<evidence type="ECO:0000256" key="2">
    <source>
        <dbReference type="SAM" id="MobiDB-lite"/>
    </source>
</evidence>
<gene>
    <name evidence="3" type="ORF">GLX27_004188</name>
</gene>
<evidence type="ECO:0008006" key="5">
    <source>
        <dbReference type="Google" id="ProtNLM"/>
    </source>
</evidence>
<feature type="compositionally biased region" description="Low complexity" evidence="2">
    <location>
        <begin position="678"/>
        <end position="690"/>
    </location>
</feature>
<accession>A0ABY8EZS6</accession>
<proteinExistence type="predicted"/>
<protein>
    <recommendedName>
        <fullName evidence="5">PUM-HD domain-containing protein</fullName>
    </recommendedName>
</protein>
<dbReference type="InterPro" id="IPR011989">
    <property type="entry name" value="ARM-like"/>
</dbReference>
<organism evidence="3 4">
    <name type="scientific">Malassezia furfur</name>
    <name type="common">Pityriasis versicolor infection agent</name>
    <name type="synonym">Pityrosporum furfur</name>
    <dbReference type="NCBI Taxonomy" id="55194"/>
    <lineage>
        <taxon>Eukaryota</taxon>
        <taxon>Fungi</taxon>
        <taxon>Dikarya</taxon>
        <taxon>Basidiomycota</taxon>
        <taxon>Ustilaginomycotina</taxon>
        <taxon>Malasseziomycetes</taxon>
        <taxon>Malasseziales</taxon>
        <taxon>Malasseziaceae</taxon>
        <taxon>Malassezia</taxon>
    </lineage>
</organism>
<feature type="compositionally biased region" description="Low complexity" evidence="2">
    <location>
        <begin position="25"/>
        <end position="38"/>
    </location>
</feature>
<dbReference type="Gene3D" id="1.25.10.10">
    <property type="entry name" value="Leucine-rich Repeat Variant"/>
    <property type="match status" value="1"/>
</dbReference>
<evidence type="ECO:0000256" key="1">
    <source>
        <dbReference type="ARBA" id="ARBA00022737"/>
    </source>
</evidence>
<feature type="region of interest" description="Disordered" evidence="2">
    <location>
        <begin position="1"/>
        <end position="53"/>
    </location>
</feature>
<reference evidence="3 4" key="1">
    <citation type="journal article" date="2020" name="Elife">
        <title>Loss of centromere function drives karyotype evolution in closely related Malassezia species.</title>
        <authorList>
            <person name="Sankaranarayanan S.R."/>
            <person name="Ianiri G."/>
            <person name="Coelho M.A."/>
            <person name="Reza M.H."/>
            <person name="Thimmappa B.C."/>
            <person name="Ganguly P."/>
            <person name="Vadnala R.N."/>
            <person name="Sun S."/>
            <person name="Siddharthan R."/>
            <person name="Tellgren-Roth C."/>
            <person name="Dawson T.L."/>
            <person name="Heitman J."/>
            <person name="Sanyal K."/>
        </authorList>
    </citation>
    <scope>NUCLEOTIDE SEQUENCE [LARGE SCALE GENOMIC DNA]</scope>
    <source>
        <strain evidence="3">CBS14141</strain>
    </source>
</reference>
<feature type="region of interest" description="Disordered" evidence="2">
    <location>
        <begin position="671"/>
        <end position="723"/>
    </location>
</feature>
<feature type="region of interest" description="Disordered" evidence="2">
    <location>
        <begin position="314"/>
        <end position="341"/>
    </location>
</feature>
<dbReference type="SMART" id="SM00025">
    <property type="entry name" value="Pumilio"/>
    <property type="match status" value="8"/>
</dbReference>
<feature type="region of interest" description="Disordered" evidence="2">
    <location>
        <begin position="758"/>
        <end position="784"/>
    </location>
</feature>
<dbReference type="PANTHER" id="PTHR12537">
    <property type="entry name" value="RNA BINDING PROTEIN PUMILIO-RELATED"/>
    <property type="match status" value="1"/>
</dbReference>
<dbReference type="Pfam" id="PF00806">
    <property type="entry name" value="PUF"/>
    <property type="match status" value="8"/>
</dbReference>
<evidence type="ECO:0000313" key="3">
    <source>
        <dbReference type="EMBL" id="WFD49505.1"/>
    </source>
</evidence>
<name>A0ABY8EZS6_MALFU</name>
<dbReference type="InterPro" id="IPR016024">
    <property type="entry name" value="ARM-type_fold"/>
</dbReference>
<keyword evidence="1" id="KW-0677">Repeat</keyword>
<dbReference type="InterPro" id="IPR033712">
    <property type="entry name" value="Pumilio_RNA-bd"/>
</dbReference>
<feature type="compositionally biased region" description="Low complexity" evidence="2">
    <location>
        <begin position="322"/>
        <end position="340"/>
    </location>
</feature>
<dbReference type="SUPFAM" id="SSF48371">
    <property type="entry name" value="ARM repeat"/>
    <property type="match status" value="1"/>
</dbReference>